<sequence length="66" mass="7123">MCSENRSGSPMDSMTENHSYGNAIRVVPLKTSTCIRMVGVQVGSHSWLSLMNPLPESPNGAEAIVF</sequence>
<comment type="caution">
    <text evidence="1">The sequence shown here is derived from an EMBL/GenBank/DDBJ whole genome shotgun (WGS) entry which is preliminary data.</text>
</comment>
<evidence type="ECO:0000313" key="2">
    <source>
        <dbReference type="Proteomes" id="UP000554482"/>
    </source>
</evidence>
<proteinExistence type="predicted"/>
<organism evidence="1 2">
    <name type="scientific">Thalictrum thalictroides</name>
    <name type="common">Rue-anemone</name>
    <name type="synonym">Anemone thalictroides</name>
    <dbReference type="NCBI Taxonomy" id="46969"/>
    <lineage>
        <taxon>Eukaryota</taxon>
        <taxon>Viridiplantae</taxon>
        <taxon>Streptophyta</taxon>
        <taxon>Embryophyta</taxon>
        <taxon>Tracheophyta</taxon>
        <taxon>Spermatophyta</taxon>
        <taxon>Magnoliopsida</taxon>
        <taxon>Ranunculales</taxon>
        <taxon>Ranunculaceae</taxon>
        <taxon>Thalictroideae</taxon>
        <taxon>Thalictrum</taxon>
    </lineage>
</organism>
<evidence type="ECO:0000313" key="1">
    <source>
        <dbReference type="EMBL" id="KAF5184029.1"/>
    </source>
</evidence>
<dbReference type="AlphaFoldDB" id="A0A7J6VG01"/>
<reference evidence="1 2" key="1">
    <citation type="submission" date="2020-06" db="EMBL/GenBank/DDBJ databases">
        <title>Transcriptomic and genomic resources for Thalictrum thalictroides and T. hernandezii: Facilitating candidate gene discovery in an emerging model plant lineage.</title>
        <authorList>
            <person name="Arias T."/>
            <person name="Riano-Pachon D.M."/>
            <person name="Di Stilio V.S."/>
        </authorList>
    </citation>
    <scope>NUCLEOTIDE SEQUENCE [LARGE SCALE GENOMIC DNA]</scope>
    <source>
        <strain evidence="2">cv. WT478/WT964</strain>
        <tissue evidence="1">Leaves</tissue>
    </source>
</reference>
<dbReference type="EMBL" id="JABWDY010032646">
    <property type="protein sequence ID" value="KAF5184029.1"/>
    <property type="molecule type" value="Genomic_DNA"/>
</dbReference>
<protein>
    <submittedName>
        <fullName evidence="1">Uncharacterized protein</fullName>
    </submittedName>
</protein>
<keyword evidence="2" id="KW-1185">Reference proteome</keyword>
<name>A0A7J6VG01_THATH</name>
<accession>A0A7J6VG01</accession>
<gene>
    <name evidence="1" type="ORF">FRX31_026385</name>
</gene>
<dbReference type="Proteomes" id="UP000554482">
    <property type="component" value="Unassembled WGS sequence"/>
</dbReference>